<gene>
    <name evidence="3" type="ORF">DVH21_30050</name>
</gene>
<dbReference type="AlphaFoldDB" id="A0A6N3K7S4"/>
<evidence type="ECO:0000313" key="4">
    <source>
        <dbReference type="Proteomes" id="UP000253958"/>
    </source>
</evidence>
<dbReference type="RefSeq" id="WP_114920929.1">
    <property type="nucleotide sequence ID" value="NZ_CP031263.1"/>
</dbReference>
<feature type="compositionally biased region" description="Acidic residues" evidence="1">
    <location>
        <begin position="324"/>
        <end position="333"/>
    </location>
</feature>
<accession>A0A6N3K7S4</accession>
<dbReference type="InterPro" id="IPR018973">
    <property type="entry name" value="MZB"/>
</dbReference>
<dbReference type="Pfam" id="PF09369">
    <property type="entry name" value="MZB"/>
    <property type="match status" value="1"/>
</dbReference>
<dbReference type="Proteomes" id="UP000253958">
    <property type="component" value="Chromosome"/>
</dbReference>
<reference evidence="3 4" key="1">
    <citation type="submission" date="2018-07" db="EMBL/GenBank/DDBJ databases">
        <authorList>
            <person name="Ye Y."/>
        </authorList>
    </citation>
    <scope>NUCLEOTIDE SEQUENCE [LARGE SCALE GENOMIC DNA]</scope>
    <source>
        <strain evidence="4">H14(2018)</strain>
    </source>
</reference>
<name>A0A6N3K7S4_9ACTN</name>
<evidence type="ECO:0000259" key="2">
    <source>
        <dbReference type="Pfam" id="PF09369"/>
    </source>
</evidence>
<dbReference type="InterPro" id="IPR047721">
    <property type="entry name" value="DrmB"/>
</dbReference>
<feature type="region of interest" description="Disordered" evidence="1">
    <location>
        <begin position="320"/>
        <end position="339"/>
    </location>
</feature>
<feature type="domain" description="MrfA-like Zn-binding" evidence="2">
    <location>
        <begin position="480"/>
        <end position="580"/>
    </location>
</feature>
<proteinExistence type="predicted"/>
<organism evidence="3 4">
    <name type="scientific">Micromonospora aurantiaca</name>
    <name type="common">nom. illeg.</name>
    <dbReference type="NCBI Taxonomy" id="47850"/>
    <lineage>
        <taxon>Bacteria</taxon>
        <taxon>Bacillati</taxon>
        <taxon>Actinomycetota</taxon>
        <taxon>Actinomycetes</taxon>
        <taxon>Micromonosporales</taxon>
        <taxon>Micromonosporaceae</taxon>
        <taxon>Micromonospora</taxon>
    </lineage>
</organism>
<sequence length="613" mass="67081">MSRGQPSSLRVGALRPNQLLHTYGVGAVADLPSLSVLTLGLTHWDLTHSAPVVEDRLLTAIRRRLGNQVESLRLPPHLPETSDPFADWTRVGVPVTLFPTWLRCSDTRCNRLASVDSGLFDLHSSPVQPDKNRYVHGCRGNGASRPTAVPARFVLACDNGHLDDFPWSYVAHGGVDPGPGHSLTLAERGSTGEASNIFIACECGASRPMSVAIGLPAERTLPACRGRHPHLGTYEPCTAAARTLALGATNSWFAMHLPVFSVPRAEHPVDQVVADLWSTLHVLAGLDAATAKAILPTQSCWPKLKPYGVDRVWPAIRRRATDGPADDTGDDDTDLRGPEWRAFTSGTSVELPDFTIRPEPVPLRHRDWLREVVLAPRLREVAALYGFTRIDAPEWDVLDTPDRRRAPLTVGRPTWLPCAEMRGEGIFLRLAEEWVAEWEHRPQVKQREQLLARAHDGWRRRRGLDPAPHPGARYVLLHTFAHVLIRELALECGYNAAGIGERIYPGSAEERAAGVLLYTSAPDSEGTLGGLVSLGRQDRLGSLIERALEAARLCSSDPLCAEHDPTVHARLSGAACHACLFAAETSCERGNHYLDRTLLVDTLTDPGSGFFVP</sequence>
<evidence type="ECO:0000313" key="3">
    <source>
        <dbReference type="EMBL" id="AXH93797.1"/>
    </source>
</evidence>
<protein>
    <submittedName>
        <fullName evidence="3">DUF1998 domain-containing protein</fullName>
    </submittedName>
</protein>
<evidence type="ECO:0000256" key="1">
    <source>
        <dbReference type="SAM" id="MobiDB-lite"/>
    </source>
</evidence>
<dbReference type="NCBIfam" id="NF038324">
    <property type="entry name" value="DrmB_fam"/>
    <property type="match status" value="1"/>
</dbReference>
<dbReference type="EMBL" id="CP031263">
    <property type="protein sequence ID" value="AXH93797.1"/>
    <property type="molecule type" value="Genomic_DNA"/>
</dbReference>
<reference evidence="3 4" key="2">
    <citation type="submission" date="2018-08" db="EMBL/GenBank/DDBJ databases">
        <title>Streptomyces kandeliansis sp. nov., an endophytic bacterium isolated from mangrove plant.</title>
        <authorList>
            <person name="Wang R."/>
        </authorList>
    </citation>
    <scope>NUCLEOTIDE SEQUENCE [LARGE SCALE GENOMIC DNA]</scope>
    <source>
        <strain evidence="4">H14(2018)</strain>
    </source>
</reference>